<accession>B4UN87</accession>
<proteinExistence type="predicted"/>
<dbReference type="AlphaFoldDB" id="B4UN87"/>
<dbReference type="Proteomes" id="UP000000598">
    <property type="component" value="Chromosome E"/>
</dbReference>
<protein>
    <submittedName>
        <fullName evidence="1">KLLA0E24245p</fullName>
    </submittedName>
</protein>
<evidence type="ECO:0000313" key="1">
    <source>
        <dbReference type="EMBL" id="CAR56758.1"/>
    </source>
</evidence>
<dbReference type="KEGG" id="kla:KLLA0_E24245g"/>
<organism evidence="1 2">
    <name type="scientific">Kluyveromyces lactis (strain ATCC 8585 / CBS 2359 / DSM 70799 / NBRC 1267 / NRRL Y-1140 / WM37)</name>
    <name type="common">Yeast</name>
    <name type="synonym">Candida sphaerica</name>
    <dbReference type="NCBI Taxonomy" id="284590"/>
    <lineage>
        <taxon>Eukaryota</taxon>
        <taxon>Fungi</taxon>
        <taxon>Dikarya</taxon>
        <taxon>Ascomycota</taxon>
        <taxon>Saccharomycotina</taxon>
        <taxon>Saccharomycetes</taxon>
        <taxon>Saccharomycetales</taxon>
        <taxon>Saccharomycetaceae</taxon>
        <taxon>Kluyveromyces</taxon>
    </lineage>
</organism>
<dbReference type="EMBL" id="CR382125">
    <property type="protein sequence ID" value="CAR56758.1"/>
    <property type="molecule type" value="Genomic_DNA"/>
</dbReference>
<dbReference type="HOGENOM" id="CLU_2400000_0_0_1"/>
<name>B4UN87_KLULA</name>
<gene>
    <name evidence="1" type="ORF">KLLA0_E24245g</name>
</gene>
<sequence length="93" mass="10967">MIAHWNREDVQQLSFNLWLPSCITLNVNRIPIIGFNLVTGDQNLDIIHTFRTEVEDQHGFFRFKPRSKYNMRKQTCCLHIIRTVQPHIFSGIG</sequence>
<keyword evidence="2" id="KW-1185">Reference proteome</keyword>
<evidence type="ECO:0000313" key="2">
    <source>
        <dbReference type="Proteomes" id="UP000000598"/>
    </source>
</evidence>
<dbReference type="GeneID" id="9487309"/>
<dbReference type="InParanoid" id="B4UN87"/>
<dbReference type="RefSeq" id="XP_002999420.1">
    <property type="nucleotide sequence ID" value="XM_002999374.1"/>
</dbReference>
<reference evidence="1 2" key="1">
    <citation type="journal article" date="2004" name="Nature">
        <title>Genome evolution in yeasts.</title>
        <authorList>
            <consortium name="Genolevures"/>
            <person name="Dujon B."/>
            <person name="Sherman D."/>
            <person name="Fischer G."/>
            <person name="Durrens P."/>
            <person name="Casaregola S."/>
            <person name="Lafontaine I."/>
            <person name="de Montigny J."/>
            <person name="Marck C."/>
            <person name="Neuveglise C."/>
            <person name="Talla E."/>
            <person name="Goffard N."/>
            <person name="Frangeul L."/>
            <person name="Aigle M."/>
            <person name="Anthouard V."/>
            <person name="Babour A."/>
            <person name="Barbe V."/>
            <person name="Barnay S."/>
            <person name="Blanchin S."/>
            <person name="Beckerich J.M."/>
            <person name="Beyne E."/>
            <person name="Bleykasten C."/>
            <person name="Boisrame A."/>
            <person name="Boyer J."/>
            <person name="Cattolico L."/>
            <person name="Confanioleri F."/>
            <person name="de Daruvar A."/>
            <person name="Despons L."/>
            <person name="Fabre E."/>
            <person name="Fairhead C."/>
            <person name="Ferry-Dumazet H."/>
            <person name="Groppi A."/>
            <person name="Hantraye F."/>
            <person name="Hennequin C."/>
            <person name="Jauniaux N."/>
            <person name="Joyet P."/>
            <person name="Kachouri R."/>
            <person name="Kerrest A."/>
            <person name="Koszul R."/>
            <person name="Lemaire M."/>
            <person name="Lesur I."/>
            <person name="Ma L."/>
            <person name="Muller H."/>
            <person name="Nicaud J.M."/>
            <person name="Nikolski M."/>
            <person name="Oztas S."/>
            <person name="Ozier-Kalogeropoulos O."/>
            <person name="Pellenz S."/>
            <person name="Potier S."/>
            <person name="Richard G.F."/>
            <person name="Straub M.L."/>
            <person name="Suleau A."/>
            <person name="Swennene D."/>
            <person name="Tekaia F."/>
            <person name="Wesolowski-Louvel M."/>
            <person name="Westhof E."/>
            <person name="Wirth B."/>
            <person name="Zeniou-Meyer M."/>
            <person name="Zivanovic I."/>
            <person name="Bolotin-Fukuhara M."/>
            <person name="Thierry A."/>
            <person name="Bouchier C."/>
            <person name="Caudron B."/>
            <person name="Scarpelli C."/>
            <person name="Gaillardin C."/>
            <person name="Weissenbach J."/>
            <person name="Wincker P."/>
            <person name="Souciet J.L."/>
        </authorList>
    </citation>
    <scope>NUCLEOTIDE SEQUENCE [LARGE SCALE GENOMIC DNA]</scope>
    <source>
        <strain evidence="2">ATCC 8585 / CBS 2359 / DSM 70799 / NBRC 1267 / NRRL Y-1140 / WM37</strain>
    </source>
</reference>
<dbReference type="PaxDb" id="284590-B4UN87"/>